<reference evidence="4 5" key="1">
    <citation type="journal article" date="2013" name="Genome Announc.">
        <title>Draft Genome Sequence of the Cellulolytic, Mesophilic, Anaerobic Bacterium Clostridium termitidis Strain CT1112 (DSM 5398).</title>
        <authorList>
            <person name="Lal S."/>
            <person name="Ramachandran U."/>
            <person name="Zhang X."/>
            <person name="Munir R."/>
            <person name="Sparling R."/>
            <person name="Levin D.B."/>
        </authorList>
    </citation>
    <scope>NUCLEOTIDE SEQUENCE [LARGE SCALE GENOMIC DNA]</scope>
    <source>
        <strain evidence="4 5">CT1112</strain>
    </source>
</reference>
<evidence type="ECO:0000256" key="1">
    <source>
        <dbReference type="SAM" id="Phobius"/>
    </source>
</evidence>
<dbReference type="Gene3D" id="2.60.40.1630">
    <property type="entry name" value="bacillus anthracis domain"/>
    <property type="match status" value="1"/>
</dbReference>
<dbReference type="EMBL" id="AORV01000065">
    <property type="protein sequence ID" value="EMS69449.1"/>
    <property type="molecule type" value="Genomic_DNA"/>
</dbReference>
<keyword evidence="1" id="KW-0472">Membrane</keyword>
<dbReference type="Proteomes" id="UP000014155">
    <property type="component" value="Unassembled WGS sequence"/>
</dbReference>
<feature type="domain" description="DUF5643" evidence="3">
    <location>
        <begin position="237"/>
        <end position="347"/>
    </location>
</feature>
<dbReference type="AlphaFoldDB" id="S0FJY9"/>
<comment type="caution">
    <text evidence="4">The sequence shown here is derived from an EMBL/GenBank/DDBJ whole genome shotgun (WGS) entry which is preliminary data.</text>
</comment>
<accession>S0FJY9</accession>
<evidence type="ECO:0000259" key="2">
    <source>
        <dbReference type="Pfam" id="PF13786"/>
    </source>
</evidence>
<keyword evidence="5" id="KW-1185">Reference proteome</keyword>
<dbReference type="PATRIC" id="fig|1195236.3.peg.4739"/>
<evidence type="ECO:0000259" key="3">
    <source>
        <dbReference type="Pfam" id="PF18705"/>
    </source>
</evidence>
<dbReference type="Pfam" id="PF18705">
    <property type="entry name" value="DUF5643"/>
    <property type="match status" value="1"/>
</dbReference>
<feature type="transmembrane region" description="Helical" evidence="1">
    <location>
        <begin position="31"/>
        <end position="50"/>
    </location>
</feature>
<keyword evidence="1" id="KW-1133">Transmembrane helix</keyword>
<proteinExistence type="predicted"/>
<evidence type="ECO:0008006" key="6">
    <source>
        <dbReference type="Google" id="ProtNLM"/>
    </source>
</evidence>
<feature type="domain" description="DUF4179" evidence="2">
    <location>
        <begin position="29"/>
        <end position="121"/>
    </location>
</feature>
<protein>
    <recommendedName>
        <fullName evidence="6">DUF4179 domain-containing protein</fullName>
    </recommendedName>
</protein>
<organism evidence="4 5">
    <name type="scientific">Ruminiclostridium cellobioparum subsp. termitidis CT1112</name>
    <dbReference type="NCBI Taxonomy" id="1195236"/>
    <lineage>
        <taxon>Bacteria</taxon>
        <taxon>Bacillati</taxon>
        <taxon>Bacillota</taxon>
        <taxon>Clostridia</taxon>
        <taxon>Eubacteriales</taxon>
        <taxon>Oscillospiraceae</taxon>
        <taxon>Ruminiclostridium</taxon>
    </lineage>
</organism>
<dbReference type="InterPro" id="IPR025436">
    <property type="entry name" value="DUF4179"/>
</dbReference>
<dbReference type="InterPro" id="IPR040680">
    <property type="entry name" value="DUF5643"/>
</dbReference>
<dbReference type="Pfam" id="PF13786">
    <property type="entry name" value="DUF4179"/>
    <property type="match status" value="1"/>
</dbReference>
<keyword evidence="1" id="KW-0812">Transmembrane</keyword>
<name>S0FJY9_RUMCE</name>
<sequence>MFDNIKIPEDIDKYITKGIDRGRRKMAAKRIKMFSAVMGSLLLVMFITGIRVSPVFASNVARIPGLNYIVELVGLDKGLSAAVENEYIQHIDKSVEYENIKFTIKDVIADNSGIIVFYSLENKGSHIMPRIRDVKLTDSKGADLKMSIGYDAAQYEGKNFEGKIEFYSNENQSEGIPDNLVLKVGLEEQRKLKESEISPKDNTPEQNTGMPGNLQAISGSWQIPFTIDREKLSGAEKMYNINQTVEVEGQKIKFEDIRIYPIKSILSVSLDPANTKKLFTFEDLKLMDENGEEWGRIVNGLSGSNPGGDRQTLNFQSNYFTKPKELYITGNYIRALDKDKCYFTVDTANGKILYSPFNLLSLTDITVGKDQMFLSAEMKRNAPYSDKNFSITNEAFDSNGHPLTIISEGMEGGDESSCYYHYNLKLGSGFKGPVTFKLCDYPSRISGRFTVKIPLDGK</sequence>
<dbReference type="RefSeq" id="WP_004629604.1">
    <property type="nucleotide sequence ID" value="NZ_AORV01000065.1"/>
</dbReference>
<evidence type="ECO:0000313" key="5">
    <source>
        <dbReference type="Proteomes" id="UP000014155"/>
    </source>
</evidence>
<evidence type="ECO:0000313" key="4">
    <source>
        <dbReference type="EMBL" id="EMS69449.1"/>
    </source>
</evidence>
<gene>
    <name evidence="4" type="ORF">CTER_4557</name>
</gene>
<dbReference type="STRING" id="1195236.CTER_4557"/>
<dbReference type="eggNOG" id="ENOG5030DX0">
    <property type="taxonomic scope" value="Bacteria"/>
</dbReference>